<gene>
    <name evidence="9" type="ORF">J7337_006306</name>
</gene>
<dbReference type="InterPro" id="IPR050131">
    <property type="entry name" value="Peptidase_S8_subtilisin-like"/>
</dbReference>
<evidence type="ECO:0000256" key="6">
    <source>
        <dbReference type="RuleBase" id="RU003355"/>
    </source>
</evidence>
<feature type="active site" description="Charge relay system" evidence="5">
    <location>
        <position position="149"/>
    </location>
</feature>
<proteinExistence type="inferred from homology"/>
<dbReference type="PROSITE" id="PS00136">
    <property type="entry name" value="SUBTILASE_ASP"/>
    <property type="match status" value="1"/>
</dbReference>
<comment type="similarity">
    <text evidence="1 5 6">Belongs to the peptidase S8 family.</text>
</comment>
<name>A0A9P8DKP3_9HYPO</name>
<dbReference type="SUPFAM" id="SSF52743">
    <property type="entry name" value="Subtilisin-like"/>
    <property type="match status" value="1"/>
</dbReference>
<evidence type="ECO:0000256" key="3">
    <source>
        <dbReference type="ARBA" id="ARBA00022801"/>
    </source>
</evidence>
<evidence type="ECO:0000256" key="7">
    <source>
        <dbReference type="SAM" id="SignalP"/>
    </source>
</evidence>
<keyword evidence="7" id="KW-0732">Signal</keyword>
<keyword evidence="4 5" id="KW-0720">Serine protease</keyword>
<dbReference type="InterPro" id="IPR000209">
    <property type="entry name" value="Peptidase_S8/S53_dom"/>
</dbReference>
<feature type="signal peptide" evidence="7">
    <location>
        <begin position="1"/>
        <end position="19"/>
    </location>
</feature>
<evidence type="ECO:0000259" key="8">
    <source>
        <dbReference type="Pfam" id="PF00082"/>
    </source>
</evidence>
<dbReference type="EMBL" id="JAHBCI010000004">
    <property type="protein sequence ID" value="KAG9503461.1"/>
    <property type="molecule type" value="Genomic_DNA"/>
</dbReference>
<evidence type="ECO:0000256" key="2">
    <source>
        <dbReference type="ARBA" id="ARBA00022670"/>
    </source>
</evidence>
<dbReference type="GO" id="GO:0004252">
    <property type="term" value="F:serine-type endopeptidase activity"/>
    <property type="evidence" value="ECO:0007669"/>
    <property type="project" value="UniProtKB-UniRule"/>
</dbReference>
<dbReference type="InterPro" id="IPR034193">
    <property type="entry name" value="PCSK9_ProteinaseK-like"/>
</dbReference>
<comment type="caution">
    <text evidence="9">The sequence shown here is derived from an EMBL/GenBank/DDBJ whole genome shotgun (WGS) entry which is preliminary data.</text>
</comment>
<dbReference type="InterPro" id="IPR022398">
    <property type="entry name" value="Peptidase_S8_His-AS"/>
</dbReference>
<feature type="domain" description="Peptidase S8/S53" evidence="8">
    <location>
        <begin position="140"/>
        <end position="330"/>
    </location>
</feature>
<dbReference type="PANTHER" id="PTHR43806">
    <property type="entry name" value="PEPTIDASE S8"/>
    <property type="match status" value="1"/>
</dbReference>
<dbReference type="PROSITE" id="PS00138">
    <property type="entry name" value="SUBTILASE_SER"/>
    <property type="match status" value="1"/>
</dbReference>
<dbReference type="PRINTS" id="PR00723">
    <property type="entry name" value="SUBTILISIN"/>
</dbReference>
<feature type="active site" description="Charge relay system" evidence="5">
    <location>
        <position position="181"/>
    </location>
</feature>
<reference evidence="9" key="1">
    <citation type="journal article" date="2021" name="Mol. Plant Microbe Interact.">
        <title>Telomere to telomere genome assembly of Fusarium musae F31, causal agent of crown rot disease of banana.</title>
        <authorList>
            <person name="Degradi L."/>
            <person name="Tava V."/>
            <person name="Kunova A."/>
            <person name="Cortesi P."/>
            <person name="Saracchi M."/>
            <person name="Pasquali M."/>
        </authorList>
    </citation>
    <scope>NUCLEOTIDE SEQUENCE</scope>
    <source>
        <strain evidence="9">F31</strain>
    </source>
</reference>
<dbReference type="Pfam" id="PF00082">
    <property type="entry name" value="Peptidase_S8"/>
    <property type="match status" value="1"/>
</dbReference>
<dbReference type="InterPro" id="IPR023828">
    <property type="entry name" value="Peptidase_S8_Ser-AS"/>
</dbReference>
<dbReference type="AlphaFoldDB" id="A0A9P8DKP3"/>
<evidence type="ECO:0000256" key="1">
    <source>
        <dbReference type="ARBA" id="ARBA00011073"/>
    </source>
</evidence>
<keyword evidence="2 5" id="KW-0645">Protease</keyword>
<evidence type="ECO:0000313" key="10">
    <source>
        <dbReference type="Proteomes" id="UP000827133"/>
    </source>
</evidence>
<sequence>MKPVISLLFLAELVGVILAQVKVQNADPSSKKNHEEFIYKKAKSKGKEGIVENIDLDGFKGYVAEIASSELQEVIDSDLVDYIEQVTIVNVSAVAAPSSGPITKCDLTTQTSAPWGLARISQVFNGKGVDARYSYDTTAGTDATVYILDSGIRTTHKEFGGRAVWGDTFVSGSPNRDEFGHGTHVAGIVGGKTYGVAKGHGLQCAVNHAKSKGITKKSIINESLGGPYTKIGNDAVKAATDLGITIVVAAGNEAEDAAYYSPTSAPSAITVGAIDSFNYHYGKVVDIFAPGSDILSAGHLSDSGSVYRSGTSMAAPHVAGLAAYFMAKEGVRGSAAITKRIIGAADTTFVGEAFDGPQHVAYSGGGK</sequence>
<organism evidence="9 10">
    <name type="scientific">Fusarium musae</name>
    <dbReference type="NCBI Taxonomy" id="1042133"/>
    <lineage>
        <taxon>Eukaryota</taxon>
        <taxon>Fungi</taxon>
        <taxon>Dikarya</taxon>
        <taxon>Ascomycota</taxon>
        <taxon>Pezizomycotina</taxon>
        <taxon>Sordariomycetes</taxon>
        <taxon>Hypocreomycetidae</taxon>
        <taxon>Hypocreales</taxon>
        <taxon>Nectriaceae</taxon>
        <taxon>Fusarium</taxon>
    </lineage>
</organism>
<dbReference type="Gene3D" id="3.40.50.200">
    <property type="entry name" value="Peptidase S8/S53 domain"/>
    <property type="match status" value="1"/>
</dbReference>
<dbReference type="GO" id="GO:0006508">
    <property type="term" value="P:proteolysis"/>
    <property type="evidence" value="ECO:0007669"/>
    <property type="project" value="UniProtKB-KW"/>
</dbReference>
<dbReference type="GeneID" id="68314162"/>
<accession>A0A9P8DKP3</accession>
<dbReference type="CDD" id="cd04077">
    <property type="entry name" value="Peptidases_S8_PCSK9_ProteinaseK_like"/>
    <property type="match status" value="1"/>
</dbReference>
<dbReference type="InterPro" id="IPR036852">
    <property type="entry name" value="Peptidase_S8/S53_dom_sf"/>
</dbReference>
<keyword evidence="10" id="KW-1185">Reference proteome</keyword>
<evidence type="ECO:0000256" key="5">
    <source>
        <dbReference type="PROSITE-ProRule" id="PRU01240"/>
    </source>
</evidence>
<feature type="active site" description="Charge relay system" evidence="5">
    <location>
        <position position="312"/>
    </location>
</feature>
<dbReference type="InterPro" id="IPR023827">
    <property type="entry name" value="Peptidase_S8_Asp-AS"/>
</dbReference>
<dbReference type="KEGG" id="fmu:J7337_006306"/>
<dbReference type="RefSeq" id="XP_044682461.1">
    <property type="nucleotide sequence ID" value="XM_044823970.1"/>
</dbReference>
<dbReference type="PROSITE" id="PS00137">
    <property type="entry name" value="SUBTILASE_HIS"/>
    <property type="match status" value="1"/>
</dbReference>
<dbReference type="PROSITE" id="PS51892">
    <property type="entry name" value="SUBTILASE"/>
    <property type="match status" value="1"/>
</dbReference>
<feature type="chain" id="PRO_5040347245" description="Peptidase S8/S53 domain-containing protein" evidence="7">
    <location>
        <begin position="20"/>
        <end position="367"/>
    </location>
</feature>
<protein>
    <recommendedName>
        <fullName evidence="8">Peptidase S8/S53 domain-containing protein</fullName>
    </recommendedName>
</protein>
<keyword evidence="3 5" id="KW-0378">Hydrolase</keyword>
<evidence type="ECO:0000256" key="4">
    <source>
        <dbReference type="ARBA" id="ARBA00022825"/>
    </source>
</evidence>
<dbReference type="InterPro" id="IPR015500">
    <property type="entry name" value="Peptidase_S8_subtilisin-rel"/>
</dbReference>
<dbReference type="PANTHER" id="PTHR43806:SF58">
    <property type="entry name" value="ALKALINE PROTEASE 1-RELATED"/>
    <property type="match status" value="1"/>
</dbReference>
<dbReference type="Proteomes" id="UP000827133">
    <property type="component" value="Unassembled WGS sequence"/>
</dbReference>
<evidence type="ECO:0000313" key="9">
    <source>
        <dbReference type="EMBL" id="KAG9503461.1"/>
    </source>
</evidence>